<dbReference type="InterPro" id="IPR036188">
    <property type="entry name" value="FAD/NAD-bd_sf"/>
</dbReference>
<dbReference type="SUPFAM" id="SSF51905">
    <property type="entry name" value="FAD/NAD(P)-binding domain"/>
    <property type="match status" value="1"/>
</dbReference>
<dbReference type="Gene3D" id="3.50.50.60">
    <property type="entry name" value="FAD/NAD(P)-binding domain"/>
    <property type="match status" value="2"/>
</dbReference>
<evidence type="ECO:0000256" key="1">
    <source>
        <dbReference type="ARBA" id="ARBA00001974"/>
    </source>
</evidence>
<evidence type="ECO:0000259" key="4">
    <source>
        <dbReference type="Pfam" id="PF07992"/>
    </source>
</evidence>
<proteinExistence type="predicted"/>
<dbReference type="PRINTS" id="PR00368">
    <property type="entry name" value="FADPNR"/>
</dbReference>
<dbReference type="InterPro" id="IPR023753">
    <property type="entry name" value="FAD/NAD-binding_dom"/>
</dbReference>
<dbReference type="EMBL" id="UINC01088170">
    <property type="protein sequence ID" value="SVC38165.1"/>
    <property type="molecule type" value="Genomic_DNA"/>
</dbReference>
<evidence type="ECO:0000256" key="2">
    <source>
        <dbReference type="ARBA" id="ARBA00022630"/>
    </source>
</evidence>
<name>A0A382LQY6_9ZZZZ</name>
<gene>
    <name evidence="5" type="ORF">METZ01_LOCUS291019</name>
</gene>
<dbReference type="PRINTS" id="PR00411">
    <property type="entry name" value="PNDRDTASEI"/>
</dbReference>
<accession>A0A382LQY6</accession>
<evidence type="ECO:0000313" key="5">
    <source>
        <dbReference type="EMBL" id="SVC38165.1"/>
    </source>
</evidence>
<organism evidence="5">
    <name type="scientific">marine metagenome</name>
    <dbReference type="NCBI Taxonomy" id="408172"/>
    <lineage>
        <taxon>unclassified sequences</taxon>
        <taxon>metagenomes</taxon>
        <taxon>ecological metagenomes</taxon>
    </lineage>
</organism>
<comment type="cofactor">
    <cofactor evidence="1">
        <name>FAD</name>
        <dbReference type="ChEBI" id="CHEBI:57692"/>
    </cofactor>
</comment>
<dbReference type="InterPro" id="IPR050260">
    <property type="entry name" value="FAD-bd_OxRdtase"/>
</dbReference>
<dbReference type="AlphaFoldDB" id="A0A382LQY6"/>
<dbReference type="PANTHER" id="PTHR43429">
    <property type="entry name" value="PYRIDINE NUCLEOTIDE-DISULFIDE OXIDOREDUCTASE DOMAIN-CONTAINING"/>
    <property type="match status" value="1"/>
</dbReference>
<feature type="domain" description="FAD/NAD(P)-binding" evidence="4">
    <location>
        <begin position="12"/>
        <end position="203"/>
    </location>
</feature>
<evidence type="ECO:0000256" key="3">
    <source>
        <dbReference type="ARBA" id="ARBA00022827"/>
    </source>
</evidence>
<dbReference type="GO" id="GO:0016491">
    <property type="term" value="F:oxidoreductase activity"/>
    <property type="evidence" value="ECO:0007669"/>
    <property type="project" value="InterPro"/>
</dbReference>
<dbReference type="Pfam" id="PF07992">
    <property type="entry name" value="Pyr_redox_2"/>
    <property type="match status" value="1"/>
</dbReference>
<protein>
    <recommendedName>
        <fullName evidence="4">FAD/NAD(P)-binding domain-containing protein</fullName>
    </recommendedName>
</protein>
<sequence>TVAAGDNSLTMEGGGNIGYDRLLIATGARPVQLPVPGMDLAGVHNCWTLADARAIAGLAAKDSNVVLIGAGFIGCIILESLLKLAGNLSVVEMEERMVSRMMDDTAGGMLKRWCESKNVEVLTSSRVSAIEAASDGAGDKDVVLEDGRKLNAHLVVLAVGVAPNMDFLDGSGVATDDGILVDEHLATNVENIFAAGDVAQGPDFSTGGHMVHAIQPTAVEHGRIAALNMAGLNPVYKGSLNMNVLATAGLVSSSFGKWDGVSGGDSAAATDEENYKYLCLQFGEDRLIGALGIGMTEHVGVMRGLITSRTPLGDWKDKLLASPNRVMEAYVAHSQL</sequence>
<reference evidence="5" key="1">
    <citation type="submission" date="2018-05" db="EMBL/GenBank/DDBJ databases">
        <authorList>
            <person name="Lanie J.A."/>
            <person name="Ng W.-L."/>
            <person name="Kazmierczak K.M."/>
            <person name="Andrzejewski T.M."/>
            <person name="Davidsen T.M."/>
            <person name="Wayne K.J."/>
            <person name="Tettelin H."/>
            <person name="Glass J.I."/>
            <person name="Rusch D."/>
            <person name="Podicherti R."/>
            <person name="Tsui H.-C.T."/>
            <person name="Winkler M.E."/>
        </authorList>
    </citation>
    <scope>NUCLEOTIDE SEQUENCE</scope>
</reference>
<keyword evidence="3" id="KW-0274">FAD</keyword>
<keyword evidence="2" id="KW-0285">Flavoprotein</keyword>
<dbReference type="PANTHER" id="PTHR43429:SF3">
    <property type="entry name" value="NITRITE REDUCTASE [NAD(P)H]"/>
    <property type="match status" value="1"/>
</dbReference>
<feature type="non-terminal residue" evidence="5">
    <location>
        <position position="1"/>
    </location>
</feature>